<evidence type="ECO:0000256" key="4">
    <source>
        <dbReference type="PROSITE-ProRule" id="PRU00175"/>
    </source>
</evidence>
<gene>
    <name evidence="6" type="ORF">B9Z19DRAFT_1061550</name>
</gene>
<proteinExistence type="predicted"/>
<dbReference type="InterPro" id="IPR001841">
    <property type="entry name" value="Znf_RING"/>
</dbReference>
<dbReference type="AlphaFoldDB" id="A0A2T7A4W0"/>
<keyword evidence="2 4" id="KW-0863">Zinc-finger</keyword>
<evidence type="ECO:0000259" key="5">
    <source>
        <dbReference type="PROSITE" id="PS50089"/>
    </source>
</evidence>
<dbReference type="Proteomes" id="UP000244722">
    <property type="component" value="Unassembled WGS sequence"/>
</dbReference>
<organism evidence="6 7">
    <name type="scientific">Tuber borchii</name>
    <name type="common">White truffle</name>
    <dbReference type="NCBI Taxonomy" id="42251"/>
    <lineage>
        <taxon>Eukaryota</taxon>
        <taxon>Fungi</taxon>
        <taxon>Dikarya</taxon>
        <taxon>Ascomycota</taxon>
        <taxon>Pezizomycotina</taxon>
        <taxon>Pezizomycetes</taxon>
        <taxon>Pezizales</taxon>
        <taxon>Tuberaceae</taxon>
        <taxon>Tuber</taxon>
    </lineage>
</organism>
<keyword evidence="1" id="KW-0479">Metal-binding</keyword>
<name>A0A2T7A4W0_TUBBO</name>
<dbReference type="GO" id="GO:0008270">
    <property type="term" value="F:zinc ion binding"/>
    <property type="evidence" value="ECO:0007669"/>
    <property type="project" value="UniProtKB-KW"/>
</dbReference>
<accession>A0A2T7A4W0</accession>
<keyword evidence="7" id="KW-1185">Reference proteome</keyword>
<dbReference type="InterPro" id="IPR013083">
    <property type="entry name" value="Znf_RING/FYVE/PHD"/>
</dbReference>
<sequence length="196" mass="21914">MSTPFSPIDLDSETFVYPVETRTVPLGRTLDRHLRPSTPFAQTHQHTPFTDLFPPTAPSPPDAPCTTTLPTCPVCLDSPIKMTYPCRHATCLKCALEIWYTGATKENIAPRDFSCPMCRGLVHRMGVVLGVRGSEEEGDEGCKEVVEIEGVKVAVGGWKSVHWWVGRNCDFLKPIEEEEEEEEEEEYGVEEMQGQS</sequence>
<evidence type="ECO:0000313" key="7">
    <source>
        <dbReference type="Proteomes" id="UP000244722"/>
    </source>
</evidence>
<feature type="domain" description="RING-type" evidence="5">
    <location>
        <begin position="72"/>
        <end position="119"/>
    </location>
</feature>
<dbReference type="Pfam" id="PF00097">
    <property type="entry name" value="zf-C3HC4"/>
    <property type="match status" value="1"/>
</dbReference>
<dbReference type="STRING" id="42251.A0A2T7A4W0"/>
<dbReference type="Gene3D" id="3.30.40.10">
    <property type="entry name" value="Zinc/RING finger domain, C3HC4 (zinc finger)"/>
    <property type="match status" value="1"/>
</dbReference>
<evidence type="ECO:0000313" key="6">
    <source>
        <dbReference type="EMBL" id="PUU82783.1"/>
    </source>
</evidence>
<keyword evidence="3" id="KW-0862">Zinc</keyword>
<dbReference type="PROSITE" id="PS50089">
    <property type="entry name" value="ZF_RING_2"/>
    <property type="match status" value="1"/>
</dbReference>
<dbReference type="InterPro" id="IPR018957">
    <property type="entry name" value="Znf_C3HC4_RING-type"/>
</dbReference>
<dbReference type="SMART" id="SM00184">
    <property type="entry name" value="RING"/>
    <property type="match status" value="1"/>
</dbReference>
<evidence type="ECO:0000256" key="3">
    <source>
        <dbReference type="ARBA" id="ARBA00022833"/>
    </source>
</evidence>
<reference evidence="6 7" key="1">
    <citation type="submission" date="2017-04" db="EMBL/GenBank/DDBJ databases">
        <title>Draft genome sequence of Tuber borchii Vittad., a whitish edible truffle.</title>
        <authorList>
            <consortium name="DOE Joint Genome Institute"/>
            <person name="Murat C."/>
            <person name="Kuo A."/>
            <person name="Barry K.W."/>
            <person name="Clum A."/>
            <person name="Dockter R.B."/>
            <person name="Fauchery L."/>
            <person name="Iotti M."/>
            <person name="Kohler A."/>
            <person name="Labutti K."/>
            <person name="Lindquist E.A."/>
            <person name="Lipzen A."/>
            <person name="Ohm R.A."/>
            <person name="Wang M."/>
            <person name="Grigoriev I.V."/>
            <person name="Zambonelli A."/>
            <person name="Martin F.M."/>
        </authorList>
    </citation>
    <scope>NUCLEOTIDE SEQUENCE [LARGE SCALE GENOMIC DNA]</scope>
    <source>
        <strain evidence="6 7">Tbo3840</strain>
    </source>
</reference>
<dbReference type="OrthoDB" id="2122982at2759"/>
<evidence type="ECO:0000256" key="1">
    <source>
        <dbReference type="ARBA" id="ARBA00022723"/>
    </source>
</evidence>
<dbReference type="EMBL" id="NESQ01000022">
    <property type="protein sequence ID" value="PUU82783.1"/>
    <property type="molecule type" value="Genomic_DNA"/>
</dbReference>
<evidence type="ECO:0000256" key="2">
    <source>
        <dbReference type="ARBA" id="ARBA00022771"/>
    </source>
</evidence>
<dbReference type="SUPFAM" id="SSF57850">
    <property type="entry name" value="RING/U-box"/>
    <property type="match status" value="1"/>
</dbReference>
<protein>
    <recommendedName>
        <fullName evidence="5">RING-type domain-containing protein</fullName>
    </recommendedName>
</protein>
<comment type="caution">
    <text evidence="6">The sequence shown here is derived from an EMBL/GenBank/DDBJ whole genome shotgun (WGS) entry which is preliminary data.</text>
</comment>